<keyword evidence="3" id="KW-1185">Reference proteome</keyword>
<protein>
    <submittedName>
        <fullName evidence="2">Uncharacterized protein</fullName>
    </submittedName>
</protein>
<evidence type="ECO:0000256" key="1">
    <source>
        <dbReference type="SAM" id="MobiDB-lite"/>
    </source>
</evidence>
<dbReference type="EMBL" id="KN817522">
    <property type="protein sequence ID" value="KJA28227.1"/>
    <property type="molecule type" value="Genomic_DNA"/>
</dbReference>
<accession>A0A0D2LKJ1</accession>
<dbReference type="STRING" id="945553.A0A0D2LKJ1"/>
<dbReference type="OMA" id="SHYQPSM"/>
<sequence length="236" mass="25118">MDNYAMDPHYQQRQQQWDHYPHYFHDAARTTNLTLNLSSLSVASPTNISPITAPAPPSPSSAPFAHHLHHHHPFAFDPASGQQSPHYDDQHQHPQAYDPRRTPAPSRSSSASSSQLPRKRSFTNASPAPAPPAGLSINTVSVGSPLVEEAMYDDEARDAAMELASAVSYDDLDARTPYGAPAPSAGTNSVGNGSPVDGSGSASGEDSFNVMQGVGGSMTVLGKPLATNNFVTKLYQ</sequence>
<evidence type="ECO:0000313" key="2">
    <source>
        <dbReference type="EMBL" id="KJA28227.1"/>
    </source>
</evidence>
<organism evidence="2 3">
    <name type="scientific">Hypholoma sublateritium (strain FD-334 SS-4)</name>
    <dbReference type="NCBI Taxonomy" id="945553"/>
    <lineage>
        <taxon>Eukaryota</taxon>
        <taxon>Fungi</taxon>
        <taxon>Dikarya</taxon>
        <taxon>Basidiomycota</taxon>
        <taxon>Agaricomycotina</taxon>
        <taxon>Agaricomycetes</taxon>
        <taxon>Agaricomycetidae</taxon>
        <taxon>Agaricales</taxon>
        <taxon>Agaricineae</taxon>
        <taxon>Strophariaceae</taxon>
        <taxon>Hypholoma</taxon>
    </lineage>
</organism>
<dbReference type="Proteomes" id="UP000054270">
    <property type="component" value="Unassembled WGS sequence"/>
</dbReference>
<feature type="region of interest" description="Disordered" evidence="1">
    <location>
        <begin position="175"/>
        <end position="205"/>
    </location>
</feature>
<evidence type="ECO:0000313" key="3">
    <source>
        <dbReference type="Proteomes" id="UP000054270"/>
    </source>
</evidence>
<gene>
    <name evidence="2" type="ORF">HYPSUDRAFT_62615</name>
</gene>
<reference evidence="3" key="1">
    <citation type="submission" date="2014-04" db="EMBL/GenBank/DDBJ databases">
        <title>Evolutionary Origins and Diversification of the Mycorrhizal Mutualists.</title>
        <authorList>
            <consortium name="DOE Joint Genome Institute"/>
            <consortium name="Mycorrhizal Genomics Consortium"/>
            <person name="Kohler A."/>
            <person name="Kuo A."/>
            <person name="Nagy L.G."/>
            <person name="Floudas D."/>
            <person name="Copeland A."/>
            <person name="Barry K.W."/>
            <person name="Cichocki N."/>
            <person name="Veneault-Fourrey C."/>
            <person name="LaButti K."/>
            <person name="Lindquist E.A."/>
            <person name="Lipzen A."/>
            <person name="Lundell T."/>
            <person name="Morin E."/>
            <person name="Murat C."/>
            <person name="Riley R."/>
            <person name="Ohm R."/>
            <person name="Sun H."/>
            <person name="Tunlid A."/>
            <person name="Henrissat B."/>
            <person name="Grigoriev I.V."/>
            <person name="Hibbett D.S."/>
            <person name="Martin F."/>
        </authorList>
    </citation>
    <scope>NUCLEOTIDE SEQUENCE [LARGE SCALE GENOMIC DNA]</scope>
    <source>
        <strain evidence="3">FD-334 SS-4</strain>
    </source>
</reference>
<dbReference type="AlphaFoldDB" id="A0A0D2LKJ1"/>
<dbReference type="OrthoDB" id="3070579at2759"/>
<name>A0A0D2LKJ1_HYPSF</name>
<proteinExistence type="predicted"/>
<feature type="region of interest" description="Disordered" evidence="1">
    <location>
        <begin position="72"/>
        <end position="138"/>
    </location>
</feature>
<feature type="compositionally biased region" description="Low complexity" evidence="1">
    <location>
        <begin position="103"/>
        <end position="116"/>
    </location>
</feature>